<keyword evidence="6" id="KW-0067">ATP-binding</keyword>
<dbReference type="InterPro" id="IPR005467">
    <property type="entry name" value="His_kinase_dom"/>
</dbReference>
<dbReference type="HOGENOM" id="CLU_000445_114_51_5"/>
<evidence type="ECO:0000256" key="5">
    <source>
        <dbReference type="ARBA" id="ARBA00022777"/>
    </source>
</evidence>
<evidence type="ECO:0000313" key="11">
    <source>
        <dbReference type="EMBL" id="ADH88496.1"/>
    </source>
</evidence>
<dbReference type="OrthoDB" id="9805722at2"/>
<dbReference type="Proteomes" id="UP000006633">
    <property type="component" value="Chromosome"/>
</dbReference>
<comment type="catalytic activity">
    <reaction evidence="1">
        <text>ATP + protein L-histidine = ADP + protein N-phospho-L-histidine.</text>
        <dbReference type="EC" id="2.7.13.3"/>
    </reaction>
</comment>
<dbReference type="PANTHER" id="PTHR43065">
    <property type="entry name" value="SENSOR HISTIDINE KINASE"/>
    <property type="match status" value="1"/>
</dbReference>
<dbReference type="InterPro" id="IPR001789">
    <property type="entry name" value="Sig_transdc_resp-reg_receiver"/>
</dbReference>
<evidence type="ECO:0000256" key="4">
    <source>
        <dbReference type="ARBA" id="ARBA00022741"/>
    </source>
</evidence>
<dbReference type="eggNOG" id="COG4191">
    <property type="taxonomic scope" value="Bacteria"/>
</dbReference>
<dbReference type="PRINTS" id="PR00344">
    <property type="entry name" value="BCTRLSENSOR"/>
</dbReference>
<dbReference type="KEGG" id="sno:Snov_1177"/>
<proteinExistence type="predicted"/>
<dbReference type="SUPFAM" id="SSF47384">
    <property type="entry name" value="Homodimeric domain of signal transducing histidine kinase"/>
    <property type="match status" value="1"/>
</dbReference>
<dbReference type="GO" id="GO:0000155">
    <property type="term" value="F:phosphorelay sensor kinase activity"/>
    <property type="evidence" value="ECO:0007669"/>
    <property type="project" value="InterPro"/>
</dbReference>
<keyword evidence="4" id="KW-0547">Nucleotide-binding</keyword>
<protein>
    <recommendedName>
        <fullName evidence="2">histidine kinase</fullName>
        <ecNumber evidence="2">2.7.13.3</ecNumber>
    </recommendedName>
</protein>
<evidence type="ECO:0000259" key="10">
    <source>
        <dbReference type="PROSITE" id="PS50110"/>
    </source>
</evidence>
<dbReference type="Gene3D" id="1.10.287.130">
    <property type="match status" value="1"/>
</dbReference>
<accession>D7A7P8</accession>
<evidence type="ECO:0000256" key="1">
    <source>
        <dbReference type="ARBA" id="ARBA00000085"/>
    </source>
</evidence>
<dbReference type="PROSITE" id="PS50110">
    <property type="entry name" value="RESPONSE_REGULATORY"/>
    <property type="match status" value="1"/>
</dbReference>
<dbReference type="PANTHER" id="PTHR43065:SF46">
    <property type="entry name" value="C4-DICARBOXYLATE TRANSPORT SENSOR PROTEIN DCTB"/>
    <property type="match status" value="1"/>
</dbReference>
<dbReference type="PROSITE" id="PS50109">
    <property type="entry name" value="HIS_KIN"/>
    <property type="match status" value="1"/>
</dbReference>
<evidence type="ECO:0000313" key="12">
    <source>
        <dbReference type="Proteomes" id="UP000006633"/>
    </source>
</evidence>
<evidence type="ECO:0000256" key="6">
    <source>
        <dbReference type="ARBA" id="ARBA00022840"/>
    </source>
</evidence>
<dbReference type="eggNOG" id="COG2204">
    <property type="taxonomic scope" value="Bacteria"/>
</dbReference>
<dbReference type="InterPro" id="IPR036890">
    <property type="entry name" value="HATPase_C_sf"/>
</dbReference>
<keyword evidence="3" id="KW-0808">Transferase</keyword>
<feature type="modified residue" description="4-aspartylphosphate" evidence="8">
    <location>
        <position position="61"/>
    </location>
</feature>
<dbReference type="Pfam" id="PF02518">
    <property type="entry name" value="HATPase_c"/>
    <property type="match status" value="1"/>
</dbReference>
<evidence type="ECO:0000256" key="3">
    <source>
        <dbReference type="ARBA" id="ARBA00022679"/>
    </source>
</evidence>
<evidence type="ECO:0000259" key="9">
    <source>
        <dbReference type="PROSITE" id="PS50109"/>
    </source>
</evidence>
<evidence type="ECO:0000256" key="7">
    <source>
        <dbReference type="ARBA" id="ARBA00023012"/>
    </source>
</evidence>
<dbReference type="Gene3D" id="3.30.565.10">
    <property type="entry name" value="Histidine kinase-like ATPase, C-terminal domain"/>
    <property type="match status" value="1"/>
</dbReference>
<dbReference type="SUPFAM" id="SSF55874">
    <property type="entry name" value="ATPase domain of HSP90 chaperone/DNA topoisomerase II/histidine kinase"/>
    <property type="match status" value="1"/>
</dbReference>
<keyword evidence="5 11" id="KW-0418">Kinase</keyword>
<dbReference type="InterPro" id="IPR036097">
    <property type="entry name" value="HisK_dim/P_sf"/>
</dbReference>
<dbReference type="InterPro" id="IPR003594">
    <property type="entry name" value="HATPase_dom"/>
</dbReference>
<feature type="domain" description="Histidine kinase" evidence="9">
    <location>
        <begin position="157"/>
        <end position="385"/>
    </location>
</feature>
<dbReference type="InterPro" id="IPR004358">
    <property type="entry name" value="Sig_transdc_His_kin-like_C"/>
</dbReference>
<dbReference type="EC" id="2.7.13.3" evidence="2"/>
<dbReference type="STRING" id="639283.Snov_1177"/>
<keyword evidence="8" id="KW-0597">Phosphoprotein</keyword>
<dbReference type="EMBL" id="CP002026">
    <property type="protein sequence ID" value="ADH88496.1"/>
    <property type="molecule type" value="Genomic_DNA"/>
</dbReference>
<feature type="domain" description="Response regulatory" evidence="10">
    <location>
        <begin position="14"/>
        <end position="126"/>
    </location>
</feature>
<evidence type="ECO:0000256" key="2">
    <source>
        <dbReference type="ARBA" id="ARBA00012438"/>
    </source>
</evidence>
<dbReference type="Pfam" id="PF00072">
    <property type="entry name" value="Response_reg"/>
    <property type="match status" value="1"/>
</dbReference>
<dbReference type="SMART" id="SM00387">
    <property type="entry name" value="HATPase_c"/>
    <property type="match status" value="1"/>
</dbReference>
<evidence type="ECO:0000256" key="8">
    <source>
        <dbReference type="PROSITE-ProRule" id="PRU00169"/>
    </source>
</evidence>
<keyword evidence="7" id="KW-0902">Two-component regulatory system</keyword>
<dbReference type="RefSeq" id="WP_013166001.1">
    <property type="nucleotide sequence ID" value="NC_014217.1"/>
</dbReference>
<organism evidence="11 12">
    <name type="scientific">Ancylobacter novellus (strain ATCC 8093 / DSM 506 / JCM 20403 / CCM 1077 / IAM 12100 / NBRC 12443 / NCIMB 10456)</name>
    <name type="common">Starkeya novella</name>
    <dbReference type="NCBI Taxonomy" id="639283"/>
    <lineage>
        <taxon>Bacteria</taxon>
        <taxon>Pseudomonadati</taxon>
        <taxon>Pseudomonadota</taxon>
        <taxon>Alphaproteobacteria</taxon>
        <taxon>Hyphomicrobiales</taxon>
        <taxon>Xanthobacteraceae</taxon>
        <taxon>Ancylobacter</taxon>
    </lineage>
</organism>
<dbReference type="InterPro" id="IPR011006">
    <property type="entry name" value="CheY-like_superfamily"/>
</dbReference>
<reference evidence="11 12" key="1">
    <citation type="journal article" date="2012" name="Stand. Genomic Sci.">
        <title>Complete genome sequence of the facultatively chemolithoautotrophic and methylotrophic alpha Proteobacterium Starkeya novella type strain (ATCC 8093(T)).</title>
        <authorList>
            <person name="Kappler U."/>
            <person name="Davenport K."/>
            <person name="Beatson S."/>
            <person name="Lucas S."/>
            <person name="Lapidus A."/>
            <person name="Copeland A."/>
            <person name="Berry K.W."/>
            <person name="Glavina Del Rio T."/>
            <person name="Hammon N."/>
            <person name="Dalin E."/>
            <person name="Tice H."/>
            <person name="Pitluck S."/>
            <person name="Richardson P."/>
            <person name="Bruce D."/>
            <person name="Goodwin L.A."/>
            <person name="Han C."/>
            <person name="Tapia R."/>
            <person name="Detter J.C."/>
            <person name="Chang Y.J."/>
            <person name="Jeffries C.D."/>
            <person name="Land M."/>
            <person name="Hauser L."/>
            <person name="Kyrpides N.C."/>
            <person name="Goker M."/>
            <person name="Ivanova N."/>
            <person name="Klenk H.P."/>
            <person name="Woyke T."/>
        </authorList>
    </citation>
    <scope>NUCLEOTIDE SEQUENCE [LARGE SCALE GENOMIC DNA]</scope>
    <source>
        <strain evidence="12">ATCC 8093 / DSM 506 / JCM 20403 / CCM 1077 / IAM 12100 / NBRC 12443 / NCIMB 10456</strain>
    </source>
</reference>
<dbReference type="SUPFAM" id="SSF52172">
    <property type="entry name" value="CheY-like"/>
    <property type="match status" value="1"/>
</dbReference>
<gene>
    <name evidence="11" type="ordered locus">Snov_1177</name>
</gene>
<dbReference type="Gene3D" id="3.40.50.2300">
    <property type="match status" value="1"/>
</dbReference>
<keyword evidence="12" id="KW-1185">Reference proteome</keyword>
<sequence length="392" mass="41866">MSPDALPQTAPRRRLLIVDDDQDFAASLARLLRIEHYDVAVAHDRSGALSVIDGIDVALVDIRLGHEDGVQLASELTRAKPELLVVMVTAYASVQTAIKALQAGIYDYVCKPFEPDDLLATIARCFDRLRLARERAETEELLRQSRRMEAVGRLSAGIAHDFNNLLAVVGGNLRLVQEELARGPQGDIAILGELVEDALSAVQEGIATNRRLLAVGRAQPLLPRRIELGATLAEMARNLRPALGEDIVVQLRLPEAPCLAHVDPHQLEASLLNLALNARDALAGAGTIRLGIGLVDLPGGSPSLLDDMPPGTYASVAVEDDGCGMTPEVAERALHPFFSTKPAESGSGLGLATVYGFVRQSGGNLVIESEPGVGTRICLLLPTAPALIRPEE</sequence>
<name>D7A7P8_ANCN5</name>
<dbReference type="SMART" id="SM00448">
    <property type="entry name" value="REC"/>
    <property type="match status" value="1"/>
</dbReference>
<dbReference type="GO" id="GO:0005524">
    <property type="term" value="F:ATP binding"/>
    <property type="evidence" value="ECO:0007669"/>
    <property type="project" value="UniProtKB-KW"/>
</dbReference>
<dbReference type="AlphaFoldDB" id="D7A7P8"/>